<sequence length="134" mass="14262">MELWRTRHAITGTPGLGPRPADLVSAAAWDDLDARIRALTGHRRPAPLPPPDAPATVLIEAALSHLDTPPPSRPLADHPALRDPFGIAPLSYGALDARLARRALAAVLAGEPLPDAWMEEITAPGKGDEEEQRA</sequence>
<gene>
    <name evidence="1" type="ORF">ACKI1S_37530</name>
</gene>
<dbReference type="Proteomes" id="UP001631993">
    <property type="component" value="Unassembled WGS sequence"/>
</dbReference>
<organism evidence="1 2">
    <name type="scientific">Streptomyces galilaeus</name>
    <dbReference type="NCBI Taxonomy" id="33899"/>
    <lineage>
        <taxon>Bacteria</taxon>
        <taxon>Bacillati</taxon>
        <taxon>Actinomycetota</taxon>
        <taxon>Actinomycetes</taxon>
        <taxon>Kitasatosporales</taxon>
        <taxon>Streptomycetaceae</taxon>
        <taxon>Streptomyces</taxon>
    </lineage>
</organism>
<dbReference type="EMBL" id="JBJVNE010000023">
    <property type="protein sequence ID" value="MFM9651830.1"/>
    <property type="molecule type" value="Genomic_DNA"/>
</dbReference>
<evidence type="ECO:0000313" key="2">
    <source>
        <dbReference type="Proteomes" id="UP001631993"/>
    </source>
</evidence>
<proteinExistence type="predicted"/>
<name>A0ABW9ITP2_STRGJ</name>
<reference evidence="1 2" key="1">
    <citation type="submission" date="2024-12" db="EMBL/GenBank/DDBJ databases">
        <title>Forecasting of Potato common scab and diversities of Pathogenic streptomyces spp. in china.</title>
        <authorList>
            <person name="Handique U."/>
            <person name="Wu J."/>
        </authorList>
    </citation>
    <scope>NUCLEOTIDE SEQUENCE [LARGE SCALE GENOMIC DNA]</scope>
    <source>
        <strain evidence="1 2">ZRIMU1585</strain>
    </source>
</reference>
<protein>
    <submittedName>
        <fullName evidence="1">Uncharacterized protein</fullName>
    </submittedName>
</protein>
<keyword evidence="2" id="KW-1185">Reference proteome</keyword>
<accession>A0ABW9ITP2</accession>
<evidence type="ECO:0000313" key="1">
    <source>
        <dbReference type="EMBL" id="MFM9651830.1"/>
    </source>
</evidence>
<dbReference type="RefSeq" id="WP_409085449.1">
    <property type="nucleotide sequence ID" value="NZ_JBJVMW010000027.1"/>
</dbReference>
<comment type="caution">
    <text evidence="1">The sequence shown here is derived from an EMBL/GenBank/DDBJ whole genome shotgun (WGS) entry which is preliminary data.</text>
</comment>